<dbReference type="Proteomes" id="UP000799771">
    <property type="component" value="Unassembled WGS sequence"/>
</dbReference>
<dbReference type="GeneID" id="54403147"/>
<dbReference type="EMBL" id="ML977507">
    <property type="protein sequence ID" value="KAF2128770.1"/>
    <property type="molecule type" value="Genomic_DNA"/>
</dbReference>
<dbReference type="AlphaFoldDB" id="A0A6A6AAC8"/>
<dbReference type="RefSeq" id="XP_033523159.1">
    <property type="nucleotide sequence ID" value="XM_033662715.1"/>
</dbReference>
<proteinExistence type="predicted"/>
<reference evidence="1" key="1">
    <citation type="journal article" date="2020" name="Stud. Mycol.">
        <title>101 Dothideomycetes genomes: a test case for predicting lifestyles and emergence of pathogens.</title>
        <authorList>
            <person name="Haridas S."/>
            <person name="Albert R."/>
            <person name="Binder M."/>
            <person name="Bloem J."/>
            <person name="Labutti K."/>
            <person name="Salamov A."/>
            <person name="Andreopoulos B."/>
            <person name="Baker S."/>
            <person name="Barry K."/>
            <person name="Bills G."/>
            <person name="Bluhm B."/>
            <person name="Cannon C."/>
            <person name="Castanera R."/>
            <person name="Culley D."/>
            <person name="Daum C."/>
            <person name="Ezra D."/>
            <person name="Gonzalez J."/>
            <person name="Henrissat B."/>
            <person name="Kuo A."/>
            <person name="Liang C."/>
            <person name="Lipzen A."/>
            <person name="Lutzoni F."/>
            <person name="Magnuson J."/>
            <person name="Mondo S."/>
            <person name="Nolan M."/>
            <person name="Ohm R."/>
            <person name="Pangilinan J."/>
            <person name="Park H.-J."/>
            <person name="Ramirez L."/>
            <person name="Alfaro M."/>
            <person name="Sun H."/>
            <person name="Tritt A."/>
            <person name="Yoshinaga Y."/>
            <person name="Zwiers L.-H."/>
            <person name="Turgeon B."/>
            <person name="Goodwin S."/>
            <person name="Spatafora J."/>
            <person name="Crous P."/>
            <person name="Grigoriev I."/>
        </authorList>
    </citation>
    <scope>NUCLEOTIDE SEQUENCE</scope>
    <source>
        <strain evidence="1">CBS 119687</strain>
    </source>
</reference>
<name>A0A6A6AAC8_9PLEO</name>
<sequence>MLVLQRAGCMHRTPCRELRLARKSELGVLVFAMFQRTKVLGSYCCLLICWRDAIFVLNLGPCDDIAVFIGPGERYVHLVL</sequence>
<organism evidence="1 2">
    <name type="scientific">Dothidotthia symphoricarpi CBS 119687</name>
    <dbReference type="NCBI Taxonomy" id="1392245"/>
    <lineage>
        <taxon>Eukaryota</taxon>
        <taxon>Fungi</taxon>
        <taxon>Dikarya</taxon>
        <taxon>Ascomycota</taxon>
        <taxon>Pezizomycotina</taxon>
        <taxon>Dothideomycetes</taxon>
        <taxon>Pleosporomycetidae</taxon>
        <taxon>Pleosporales</taxon>
        <taxon>Dothidotthiaceae</taxon>
        <taxon>Dothidotthia</taxon>
    </lineage>
</organism>
<protein>
    <submittedName>
        <fullName evidence="1">Uncharacterized protein</fullName>
    </submittedName>
</protein>
<evidence type="ECO:0000313" key="2">
    <source>
        <dbReference type="Proteomes" id="UP000799771"/>
    </source>
</evidence>
<keyword evidence="2" id="KW-1185">Reference proteome</keyword>
<accession>A0A6A6AAC8</accession>
<evidence type="ECO:0000313" key="1">
    <source>
        <dbReference type="EMBL" id="KAF2128770.1"/>
    </source>
</evidence>
<gene>
    <name evidence="1" type="ORF">P153DRAFT_25160</name>
</gene>